<evidence type="ECO:0000313" key="1">
    <source>
        <dbReference type="EMBL" id="KAJ4724811.1"/>
    </source>
</evidence>
<dbReference type="Proteomes" id="UP001164539">
    <property type="component" value="Chromosome 2"/>
</dbReference>
<proteinExistence type="predicted"/>
<gene>
    <name evidence="1" type="ORF">OWV82_003755</name>
</gene>
<comment type="caution">
    <text evidence="1">The sequence shown here is derived from an EMBL/GenBank/DDBJ whole genome shotgun (WGS) entry which is preliminary data.</text>
</comment>
<name>A0ACC1YMV7_MELAZ</name>
<evidence type="ECO:0000313" key="2">
    <source>
        <dbReference type="Proteomes" id="UP001164539"/>
    </source>
</evidence>
<protein>
    <submittedName>
        <fullName evidence="1">Spectrin beta chain, brain 3</fullName>
    </submittedName>
</protein>
<sequence length="1203" mass="131713">MLGSGNNLSRGTVTLPSDMPPLPQCLPLEPITLGNPKYTRSGELRRVLGVPFGSTSEEHSFGGTHQKTTPPVATEELKHFKDSVQDTSRKARDRVKKFRESIFKLDKYREALSSKKRQRSDVSPIERSGGANLAKISQIHRNPQNVMTQRLEERNKSVGLNKRVRTSVADVRADGRPAATSRQPMVNEKDGDMPPAVSGANVRTEEKIRRLPVGGEGWDKKMKRKRSVATVGNRVMNGDRDIKRAVQLKLSAESKCDAQSFRTKSSPGVSGINKLDGSFELASSDAGAVLRSELESPTASRERTALLDQRVVSKGANKPNIQEDNPGSGPSTMLKGKASRAPRTSSIMVLDSSSKVQQPSGAFQGWEQCTSGNKVPMLGVTNNQKRPISAASSSHAMAQWVGQRPHKISRTRRTNLVSPVTGSEAQIPSQGFPAPDLSARTSFGTNGSLLASTLDNNSPKVKREFENVSSPFGLSESEESGAGETKLKEKGIDSGGGVTHKIGSLILPMKKNKILTNEVGDGIRRHGRSGGSSSLTRPSIHLTREKLENIPATRPLQSLRPASDKNKSKSGRPPSKKLKDRKASVRVGQILSSVTSDFTGESDDDHEELFAAANSARSASSLACSGPFWKKMESVFTLSSEDVSYLKQQLSFAEELEESLSQMFGAEYNLMGVLVHKGVPDHCDGQESRTNQEHANYDALHGRFDMDKSSKVSPLYQRVLSALIEEDDSDEFYHHCEGKNLSLHYASDDSHCGSCNQIDIEPKDRDRMESEVESRADFPSQKSCLVDRLSCDKSAASNTFRNPSTSSSLHSNGQWLGDDDFSHSDFGVVSEICSNDLAQQQFRETSVPGFSSSDCQYQLMCLDDKLLLELQSIGLYPETLPGLAEGEEVINQDVMELKEGLYQKVGSKKNKLKKIDKVIQKERDVERRNIENCAMDQLIEMAYRKRMACRGSHASKSAVRKVSKQVALAFMKRTLARCRKFEDMGISCFGEAALQDVLFSAAPCGNDAKSADCVGSGTASNTCNEARGSGTVTSTCERYDSQSDNIDRGPSDAFPECGITLNKVKKEVLIDEVVGSACSNLGAATARGKRSERGENKSGTFKSMSVMDSFKGERKTKVKYKNRNNNNSSTASGNAIEDGIGKGNNKKRREVVEAEEFENLELHELEIDDANQDLNNWFNGLQDHDSMGLEIPMDDLSDLNMLL</sequence>
<dbReference type="EMBL" id="CM051395">
    <property type="protein sequence ID" value="KAJ4724811.1"/>
    <property type="molecule type" value="Genomic_DNA"/>
</dbReference>
<reference evidence="1 2" key="1">
    <citation type="journal article" date="2023" name="Science">
        <title>Complex scaffold remodeling in plant triterpene biosynthesis.</title>
        <authorList>
            <person name="De La Pena R."/>
            <person name="Hodgson H."/>
            <person name="Liu J.C."/>
            <person name="Stephenson M.J."/>
            <person name="Martin A.C."/>
            <person name="Owen C."/>
            <person name="Harkess A."/>
            <person name="Leebens-Mack J."/>
            <person name="Jimenez L.E."/>
            <person name="Osbourn A."/>
            <person name="Sattely E.S."/>
        </authorList>
    </citation>
    <scope>NUCLEOTIDE SEQUENCE [LARGE SCALE GENOMIC DNA]</scope>
    <source>
        <strain evidence="2">cv. JPN11</strain>
        <tissue evidence="1">Leaf</tissue>
    </source>
</reference>
<keyword evidence="2" id="KW-1185">Reference proteome</keyword>
<accession>A0ACC1YMV7</accession>
<organism evidence="1 2">
    <name type="scientific">Melia azedarach</name>
    <name type="common">Chinaberry tree</name>
    <dbReference type="NCBI Taxonomy" id="155640"/>
    <lineage>
        <taxon>Eukaryota</taxon>
        <taxon>Viridiplantae</taxon>
        <taxon>Streptophyta</taxon>
        <taxon>Embryophyta</taxon>
        <taxon>Tracheophyta</taxon>
        <taxon>Spermatophyta</taxon>
        <taxon>Magnoliopsida</taxon>
        <taxon>eudicotyledons</taxon>
        <taxon>Gunneridae</taxon>
        <taxon>Pentapetalae</taxon>
        <taxon>rosids</taxon>
        <taxon>malvids</taxon>
        <taxon>Sapindales</taxon>
        <taxon>Meliaceae</taxon>
        <taxon>Melia</taxon>
    </lineage>
</organism>